<evidence type="ECO:0000256" key="13">
    <source>
        <dbReference type="SAM" id="MobiDB-lite"/>
    </source>
</evidence>
<feature type="domain" description="Protein kinase" evidence="14">
    <location>
        <begin position="191"/>
        <end position="433"/>
    </location>
</feature>
<dbReference type="SUPFAM" id="SSF56112">
    <property type="entry name" value="Protein kinase-like (PK-like)"/>
    <property type="match status" value="1"/>
</dbReference>
<feature type="compositionally biased region" description="Basic and acidic residues" evidence="13">
    <location>
        <begin position="144"/>
        <end position="165"/>
    </location>
</feature>
<comment type="similarity">
    <text evidence="1">Belongs to the protein kinase superfamily. RIO-type Ser/Thr kinase family.</text>
</comment>
<dbReference type="GO" id="GO:0004674">
    <property type="term" value="F:protein serine/threonine kinase activity"/>
    <property type="evidence" value="ECO:0007669"/>
    <property type="project" value="UniProtKB-KW"/>
</dbReference>
<gene>
    <name evidence="15" type="ORF">N0F65_002208</name>
</gene>
<dbReference type="AlphaFoldDB" id="A0AAV2YKX5"/>
<keyword evidence="12" id="KW-0175">Coiled coil</keyword>
<keyword evidence="3" id="KW-0723">Serine/threonine-protein kinase</keyword>
<dbReference type="InterPro" id="IPR018934">
    <property type="entry name" value="RIO_dom"/>
</dbReference>
<keyword evidence="9" id="KW-0460">Magnesium</keyword>
<dbReference type="SMART" id="SM00090">
    <property type="entry name" value="RIO"/>
    <property type="match status" value="1"/>
</dbReference>
<evidence type="ECO:0000256" key="10">
    <source>
        <dbReference type="ARBA" id="ARBA00047899"/>
    </source>
</evidence>
<dbReference type="GO" id="GO:0046872">
    <property type="term" value="F:metal ion binding"/>
    <property type="evidence" value="ECO:0007669"/>
    <property type="project" value="UniProtKB-KW"/>
</dbReference>
<evidence type="ECO:0000256" key="8">
    <source>
        <dbReference type="ARBA" id="ARBA00022840"/>
    </source>
</evidence>
<keyword evidence="16" id="KW-1185">Reference proteome</keyword>
<dbReference type="PANTHER" id="PTHR45723">
    <property type="entry name" value="SERINE/THREONINE-PROTEIN KINASE RIO1"/>
    <property type="match status" value="1"/>
</dbReference>
<keyword evidence="4" id="KW-0808">Transferase</keyword>
<dbReference type="InterPro" id="IPR051272">
    <property type="entry name" value="RIO-type_Ser/Thr_kinase"/>
</dbReference>
<evidence type="ECO:0000256" key="12">
    <source>
        <dbReference type="SAM" id="Coils"/>
    </source>
</evidence>
<evidence type="ECO:0000256" key="3">
    <source>
        <dbReference type="ARBA" id="ARBA00022527"/>
    </source>
</evidence>
<evidence type="ECO:0000256" key="11">
    <source>
        <dbReference type="ARBA" id="ARBA00048679"/>
    </source>
</evidence>
<comment type="catalytic activity">
    <reaction evidence="10">
        <text>L-threonyl-[protein] + ATP = O-phospho-L-threonyl-[protein] + ADP + H(+)</text>
        <dbReference type="Rhea" id="RHEA:46608"/>
        <dbReference type="Rhea" id="RHEA-COMP:11060"/>
        <dbReference type="Rhea" id="RHEA-COMP:11605"/>
        <dbReference type="ChEBI" id="CHEBI:15378"/>
        <dbReference type="ChEBI" id="CHEBI:30013"/>
        <dbReference type="ChEBI" id="CHEBI:30616"/>
        <dbReference type="ChEBI" id="CHEBI:61977"/>
        <dbReference type="ChEBI" id="CHEBI:456216"/>
        <dbReference type="EC" id="2.7.11.1"/>
    </reaction>
</comment>
<evidence type="ECO:0000259" key="14">
    <source>
        <dbReference type="PROSITE" id="PS50011"/>
    </source>
</evidence>
<dbReference type="InterPro" id="IPR018935">
    <property type="entry name" value="RIO_kinase_CS"/>
</dbReference>
<protein>
    <recommendedName>
        <fullName evidence="2">non-specific serine/threonine protein kinase</fullName>
        <ecNumber evidence="2">2.7.11.1</ecNumber>
    </recommendedName>
</protein>
<evidence type="ECO:0000256" key="4">
    <source>
        <dbReference type="ARBA" id="ARBA00022679"/>
    </source>
</evidence>
<dbReference type="Pfam" id="PF01163">
    <property type="entry name" value="RIO1"/>
    <property type="match status" value="1"/>
</dbReference>
<accession>A0AAV2YKX5</accession>
<evidence type="ECO:0000256" key="5">
    <source>
        <dbReference type="ARBA" id="ARBA00022723"/>
    </source>
</evidence>
<dbReference type="InterPro" id="IPR011009">
    <property type="entry name" value="Kinase-like_dom_sf"/>
</dbReference>
<feature type="region of interest" description="Disordered" evidence="13">
    <location>
        <begin position="1"/>
        <end position="29"/>
    </location>
</feature>
<evidence type="ECO:0000256" key="9">
    <source>
        <dbReference type="ARBA" id="ARBA00022842"/>
    </source>
</evidence>
<keyword evidence="8" id="KW-0067">ATP-binding</keyword>
<reference evidence="15" key="2">
    <citation type="journal article" date="2023" name="Microbiol Resour">
        <title>Decontamination and Annotation of the Draft Genome Sequence of the Oomycete Lagenidium giganteum ARSEF 373.</title>
        <authorList>
            <person name="Morgan W.R."/>
            <person name="Tartar A."/>
        </authorList>
    </citation>
    <scope>NUCLEOTIDE SEQUENCE</scope>
    <source>
        <strain evidence="15">ARSEF 373</strain>
    </source>
</reference>
<feature type="compositionally biased region" description="Polar residues" evidence="13">
    <location>
        <begin position="109"/>
        <end position="143"/>
    </location>
</feature>
<organism evidence="15 16">
    <name type="scientific">Lagenidium giganteum</name>
    <dbReference type="NCBI Taxonomy" id="4803"/>
    <lineage>
        <taxon>Eukaryota</taxon>
        <taxon>Sar</taxon>
        <taxon>Stramenopiles</taxon>
        <taxon>Oomycota</taxon>
        <taxon>Peronosporomycetes</taxon>
        <taxon>Pythiales</taxon>
        <taxon>Pythiaceae</taxon>
    </lineage>
</organism>
<evidence type="ECO:0000256" key="1">
    <source>
        <dbReference type="ARBA" id="ARBA00009196"/>
    </source>
</evidence>
<comment type="caution">
    <text evidence="15">The sequence shown here is derived from an EMBL/GenBank/DDBJ whole genome shotgun (WGS) entry which is preliminary data.</text>
</comment>
<dbReference type="Gene3D" id="3.30.200.20">
    <property type="entry name" value="Phosphorylase Kinase, domain 1"/>
    <property type="match status" value="1"/>
</dbReference>
<dbReference type="EMBL" id="DAKRPA010000245">
    <property type="protein sequence ID" value="DAZ94556.1"/>
    <property type="molecule type" value="Genomic_DNA"/>
</dbReference>
<name>A0AAV2YKX5_9STRA</name>
<evidence type="ECO:0000313" key="15">
    <source>
        <dbReference type="EMBL" id="DAZ94556.1"/>
    </source>
</evidence>
<sequence>MATACPWSPVLTKSQPDEPSSPQSLQSPQSMQAIMDEALAVQLYEEECRLLEREINADQLTDPFDRMAMVDKTRYENLLGADSYMEGGNAGDDESDDEITINTAMVRTRTQAAGQQPSQTQSRAAFDRSQQVEGTGSGLNSIRESLRRQDKDAKNGRRGRVEASKRATHGSVLDPRTQILLHKMINKEIFDEVHGCVQSGREAHVFYAAGTDPDTMKDRHLAVKIFKTTLNEFRNRHEYVTGDRRFDLHFAKKSDSRQIKIWTEKEYKNLCRVMHCKIPAPVPVAFKDHVVVMEFIGSNGWSAPLLKDAELSDAQLRYAYVDVLHSMRTMYQDAKLVHADLSEYNVLYHKQRCWIIDFGQATDETHPEHETFLRRDIDNTNTFFANRGVPVATAEEPGTLSDDDAFLYVTSPAATDLLAAYPSLKARIPRAMA</sequence>
<keyword evidence="5" id="KW-0479">Metal-binding</keyword>
<evidence type="ECO:0000256" key="6">
    <source>
        <dbReference type="ARBA" id="ARBA00022741"/>
    </source>
</evidence>
<feature type="compositionally biased region" description="Low complexity" evidence="13">
    <location>
        <begin position="17"/>
        <end position="29"/>
    </location>
</feature>
<evidence type="ECO:0000313" key="16">
    <source>
        <dbReference type="Proteomes" id="UP001146120"/>
    </source>
</evidence>
<evidence type="ECO:0000256" key="2">
    <source>
        <dbReference type="ARBA" id="ARBA00012513"/>
    </source>
</evidence>
<dbReference type="InterPro" id="IPR000687">
    <property type="entry name" value="RIO_kinase"/>
</dbReference>
<dbReference type="Proteomes" id="UP001146120">
    <property type="component" value="Unassembled WGS sequence"/>
</dbReference>
<reference evidence="15" key="1">
    <citation type="submission" date="2022-11" db="EMBL/GenBank/DDBJ databases">
        <authorList>
            <person name="Morgan W.R."/>
            <person name="Tartar A."/>
        </authorList>
    </citation>
    <scope>NUCLEOTIDE SEQUENCE</scope>
    <source>
        <strain evidence="15">ARSEF 373</strain>
    </source>
</reference>
<dbReference type="EC" id="2.7.11.1" evidence="2"/>
<dbReference type="GO" id="GO:0005524">
    <property type="term" value="F:ATP binding"/>
    <property type="evidence" value="ECO:0007669"/>
    <property type="project" value="UniProtKB-KW"/>
</dbReference>
<evidence type="ECO:0000256" key="7">
    <source>
        <dbReference type="ARBA" id="ARBA00022777"/>
    </source>
</evidence>
<dbReference type="InterPro" id="IPR000719">
    <property type="entry name" value="Prot_kinase_dom"/>
</dbReference>
<keyword evidence="7" id="KW-0418">Kinase</keyword>
<dbReference type="PROSITE" id="PS50011">
    <property type="entry name" value="PROTEIN_KINASE_DOM"/>
    <property type="match status" value="1"/>
</dbReference>
<keyword evidence="6" id="KW-0547">Nucleotide-binding</keyword>
<comment type="catalytic activity">
    <reaction evidence="11">
        <text>L-seryl-[protein] + ATP = O-phospho-L-seryl-[protein] + ADP + H(+)</text>
        <dbReference type="Rhea" id="RHEA:17989"/>
        <dbReference type="Rhea" id="RHEA-COMP:9863"/>
        <dbReference type="Rhea" id="RHEA-COMP:11604"/>
        <dbReference type="ChEBI" id="CHEBI:15378"/>
        <dbReference type="ChEBI" id="CHEBI:29999"/>
        <dbReference type="ChEBI" id="CHEBI:30616"/>
        <dbReference type="ChEBI" id="CHEBI:83421"/>
        <dbReference type="ChEBI" id="CHEBI:456216"/>
        <dbReference type="EC" id="2.7.11.1"/>
    </reaction>
</comment>
<feature type="region of interest" description="Disordered" evidence="13">
    <location>
        <begin position="109"/>
        <end position="170"/>
    </location>
</feature>
<dbReference type="Gene3D" id="1.10.510.10">
    <property type="entry name" value="Transferase(Phosphotransferase) domain 1"/>
    <property type="match status" value="1"/>
</dbReference>
<dbReference type="PROSITE" id="PS01245">
    <property type="entry name" value="RIO1"/>
    <property type="match status" value="1"/>
</dbReference>
<proteinExistence type="inferred from homology"/>
<feature type="coiled-coil region" evidence="12">
    <location>
        <begin position="34"/>
        <end position="61"/>
    </location>
</feature>